<keyword evidence="5" id="KW-1185">Reference proteome</keyword>
<dbReference type="PANTHER" id="PTHR11280">
    <property type="entry name" value="GLUCOSAMINE-6-PHOSPHATE ISOMERASE"/>
    <property type="match status" value="1"/>
</dbReference>
<evidence type="ECO:0000256" key="2">
    <source>
        <dbReference type="ARBA" id="ARBA00023277"/>
    </source>
</evidence>
<dbReference type="GO" id="GO:0004342">
    <property type="term" value="F:glucosamine-6-phosphate deaminase activity"/>
    <property type="evidence" value="ECO:0007669"/>
    <property type="project" value="UniProtKB-EC"/>
</dbReference>
<protein>
    <submittedName>
        <fullName evidence="4">Glucosamine-6-phosphate deaminase</fullName>
        <ecNumber evidence="4">3.5.99.6</ecNumber>
    </submittedName>
</protein>
<evidence type="ECO:0000256" key="1">
    <source>
        <dbReference type="ARBA" id="ARBA00022801"/>
    </source>
</evidence>
<reference evidence="4 5" key="1">
    <citation type="submission" date="2021-03" db="EMBL/GenBank/DDBJ databases">
        <title>Genomic Encyclopedia of Type Strains, Phase IV (KMG-IV): sequencing the most valuable type-strain genomes for metagenomic binning, comparative biology and taxonomic classification.</title>
        <authorList>
            <person name="Goeker M."/>
        </authorList>
    </citation>
    <scope>NUCLEOTIDE SEQUENCE [LARGE SCALE GENOMIC DNA]</scope>
    <source>
        <strain evidence="4 5">DSM 26675</strain>
    </source>
</reference>
<gene>
    <name evidence="4" type="ORF">J2Z40_002731</name>
</gene>
<name>A0ABS4RGZ0_9BACI</name>
<dbReference type="InterPro" id="IPR037171">
    <property type="entry name" value="NagB/RpiA_transferase-like"/>
</dbReference>
<dbReference type="SUPFAM" id="SSF100950">
    <property type="entry name" value="NagB/RpiA/CoA transferase-like"/>
    <property type="match status" value="1"/>
</dbReference>
<organism evidence="4 5">
    <name type="scientific">Cytobacillus eiseniae</name>
    <dbReference type="NCBI Taxonomy" id="762947"/>
    <lineage>
        <taxon>Bacteria</taxon>
        <taxon>Bacillati</taxon>
        <taxon>Bacillota</taxon>
        <taxon>Bacilli</taxon>
        <taxon>Bacillales</taxon>
        <taxon>Bacillaceae</taxon>
        <taxon>Cytobacillus</taxon>
    </lineage>
</organism>
<dbReference type="EC" id="3.5.99.6" evidence="4"/>
<dbReference type="InterPro" id="IPR018321">
    <property type="entry name" value="Glucosamine6P_isomerase_CS"/>
</dbReference>
<evidence type="ECO:0000259" key="3">
    <source>
        <dbReference type="Pfam" id="PF01182"/>
    </source>
</evidence>
<keyword evidence="1 4" id="KW-0378">Hydrolase</keyword>
<evidence type="ECO:0000313" key="4">
    <source>
        <dbReference type="EMBL" id="MBP2242158.1"/>
    </source>
</evidence>
<sequence length="229" mass="25443">MNIKLERFNDQEALYNRAFEIIGQHLNAGAKSFGLATGGTMVPLYSRICQSDLDFSQCTSVNLDEYVGLPRQHDESYYAFMQNNLFQTKPFKETNLPNGEAQNVEEEASQYEQLVQSKNVDLQLLGVGENGHIGFNEPGTPFTSETHVVQLTPSTREANARFFDSIDEVPEKAITLGISTILRAKCILLLAVGEKKRAALDALLSGEITEKFPITSLRTHSNVIVLTDL</sequence>
<feature type="domain" description="Glucosamine/galactosamine-6-phosphate isomerase" evidence="3">
    <location>
        <begin position="28"/>
        <end position="222"/>
    </location>
</feature>
<comment type="caution">
    <text evidence="4">The sequence shown here is derived from an EMBL/GenBank/DDBJ whole genome shotgun (WGS) entry which is preliminary data.</text>
</comment>
<dbReference type="PROSITE" id="PS01161">
    <property type="entry name" value="GLC_GALNAC_ISOMERASE"/>
    <property type="match status" value="1"/>
</dbReference>
<keyword evidence="2" id="KW-0119">Carbohydrate metabolism</keyword>
<evidence type="ECO:0000313" key="5">
    <source>
        <dbReference type="Proteomes" id="UP001519293"/>
    </source>
</evidence>
<dbReference type="EMBL" id="JAGIKZ010000016">
    <property type="protein sequence ID" value="MBP2242158.1"/>
    <property type="molecule type" value="Genomic_DNA"/>
</dbReference>
<dbReference type="Pfam" id="PF01182">
    <property type="entry name" value="Glucosamine_iso"/>
    <property type="match status" value="1"/>
</dbReference>
<dbReference type="InterPro" id="IPR006148">
    <property type="entry name" value="Glc/Gal-6P_isomerase"/>
</dbReference>
<accession>A0ABS4RGZ0</accession>
<proteinExistence type="predicted"/>
<dbReference type="RefSeq" id="WP_066392373.1">
    <property type="nucleotide sequence ID" value="NZ_JAGIKZ010000016.1"/>
</dbReference>
<dbReference type="Gene3D" id="3.40.50.1360">
    <property type="match status" value="1"/>
</dbReference>
<dbReference type="PANTHER" id="PTHR11280:SF5">
    <property type="entry name" value="GLUCOSAMINE-6-PHOSPHATE ISOMERASE"/>
    <property type="match status" value="1"/>
</dbReference>
<dbReference type="Proteomes" id="UP001519293">
    <property type="component" value="Unassembled WGS sequence"/>
</dbReference>
<dbReference type="CDD" id="cd01399">
    <property type="entry name" value="GlcN6P_deaminase"/>
    <property type="match status" value="1"/>
</dbReference>
<dbReference type="InterPro" id="IPR004547">
    <property type="entry name" value="Glucosamine6P_isomerase"/>
</dbReference>